<accession>A0A5D3FG03</accession>
<evidence type="ECO:0000313" key="3">
    <source>
        <dbReference type="EMBL" id="TYK47181.1"/>
    </source>
</evidence>
<keyword evidence="4" id="KW-1185">Reference proteome</keyword>
<feature type="transmembrane region" description="Helical" evidence="2">
    <location>
        <begin position="6"/>
        <end position="25"/>
    </location>
</feature>
<proteinExistence type="predicted"/>
<keyword evidence="2" id="KW-0472">Membrane</keyword>
<dbReference type="RefSeq" id="WP_148763438.1">
    <property type="nucleotide sequence ID" value="NZ_VSRQ01000005.1"/>
</dbReference>
<dbReference type="EMBL" id="VSRQ01000005">
    <property type="protein sequence ID" value="TYK47181.1"/>
    <property type="molecule type" value="Genomic_DNA"/>
</dbReference>
<feature type="region of interest" description="Disordered" evidence="1">
    <location>
        <begin position="37"/>
        <end position="76"/>
    </location>
</feature>
<dbReference type="AlphaFoldDB" id="A0A5D3FG03"/>
<organism evidence="3 4">
    <name type="scientific">Actinomadura decatromicini</name>
    <dbReference type="NCBI Taxonomy" id="2604572"/>
    <lineage>
        <taxon>Bacteria</taxon>
        <taxon>Bacillati</taxon>
        <taxon>Actinomycetota</taxon>
        <taxon>Actinomycetes</taxon>
        <taxon>Streptosporangiales</taxon>
        <taxon>Thermomonosporaceae</taxon>
        <taxon>Actinomadura</taxon>
    </lineage>
</organism>
<name>A0A5D3FG03_9ACTN</name>
<gene>
    <name evidence="3" type="ORF">FXF68_25620</name>
</gene>
<keyword evidence="2" id="KW-1133">Transmembrane helix</keyword>
<evidence type="ECO:0000256" key="1">
    <source>
        <dbReference type="SAM" id="MobiDB-lite"/>
    </source>
</evidence>
<sequence>MHDTALYAGLVILVGFAAAVAKVAMGRAAEQLDQLTAIPPAPTPPADPDAYAWTPGEDGDRDGPRPIVTNPGREPY</sequence>
<reference evidence="3 4" key="1">
    <citation type="submission" date="2019-08" db="EMBL/GenBank/DDBJ databases">
        <title>Actinomadura sp. nov. CYP1-5 isolated from mountain soil.</title>
        <authorList>
            <person name="Songsumanus A."/>
            <person name="Kuncharoen N."/>
            <person name="Kudo T."/>
            <person name="Yuki M."/>
            <person name="Igarashi Y."/>
            <person name="Tanasupawat S."/>
        </authorList>
    </citation>
    <scope>NUCLEOTIDE SEQUENCE [LARGE SCALE GENOMIC DNA]</scope>
    <source>
        <strain evidence="3 4">CYP1-5</strain>
    </source>
</reference>
<evidence type="ECO:0000313" key="4">
    <source>
        <dbReference type="Proteomes" id="UP000323505"/>
    </source>
</evidence>
<evidence type="ECO:0000256" key="2">
    <source>
        <dbReference type="SAM" id="Phobius"/>
    </source>
</evidence>
<comment type="caution">
    <text evidence="3">The sequence shown here is derived from an EMBL/GenBank/DDBJ whole genome shotgun (WGS) entry which is preliminary data.</text>
</comment>
<keyword evidence="2" id="KW-0812">Transmembrane</keyword>
<protein>
    <submittedName>
        <fullName evidence="3">Uncharacterized protein</fullName>
    </submittedName>
</protein>
<dbReference type="Proteomes" id="UP000323505">
    <property type="component" value="Unassembled WGS sequence"/>
</dbReference>